<gene>
    <name evidence="2" type="ORF">AFUS01_LOCUS18046</name>
</gene>
<organism evidence="2 3">
    <name type="scientific">Allacma fusca</name>
    <dbReference type="NCBI Taxonomy" id="39272"/>
    <lineage>
        <taxon>Eukaryota</taxon>
        <taxon>Metazoa</taxon>
        <taxon>Ecdysozoa</taxon>
        <taxon>Arthropoda</taxon>
        <taxon>Hexapoda</taxon>
        <taxon>Collembola</taxon>
        <taxon>Symphypleona</taxon>
        <taxon>Sminthuridae</taxon>
        <taxon>Allacma</taxon>
    </lineage>
</organism>
<feature type="region of interest" description="Disordered" evidence="1">
    <location>
        <begin position="1"/>
        <end position="41"/>
    </location>
</feature>
<dbReference type="Proteomes" id="UP000708208">
    <property type="component" value="Unassembled WGS sequence"/>
</dbReference>
<name>A0A8J2K4U7_9HEXA</name>
<protein>
    <submittedName>
        <fullName evidence="2">Uncharacterized protein</fullName>
    </submittedName>
</protein>
<sequence length="41" mass="4310">MTGSEEQSLEESSEGRSSSGGDGEGTGEEDETDGEEVKRMN</sequence>
<dbReference type="EMBL" id="CAJVCH010176647">
    <property type="protein sequence ID" value="CAG7729322.1"/>
    <property type="molecule type" value="Genomic_DNA"/>
</dbReference>
<keyword evidence="3" id="KW-1185">Reference proteome</keyword>
<feature type="compositionally biased region" description="Acidic residues" evidence="1">
    <location>
        <begin position="25"/>
        <end position="34"/>
    </location>
</feature>
<comment type="caution">
    <text evidence="2">The sequence shown here is derived from an EMBL/GenBank/DDBJ whole genome shotgun (WGS) entry which is preliminary data.</text>
</comment>
<reference evidence="2" key="1">
    <citation type="submission" date="2021-06" db="EMBL/GenBank/DDBJ databases">
        <authorList>
            <person name="Hodson N. C."/>
            <person name="Mongue J. A."/>
            <person name="Jaron S. K."/>
        </authorList>
    </citation>
    <scope>NUCLEOTIDE SEQUENCE</scope>
</reference>
<accession>A0A8J2K4U7</accession>
<evidence type="ECO:0000313" key="3">
    <source>
        <dbReference type="Proteomes" id="UP000708208"/>
    </source>
</evidence>
<proteinExistence type="predicted"/>
<dbReference type="AlphaFoldDB" id="A0A8J2K4U7"/>
<evidence type="ECO:0000256" key="1">
    <source>
        <dbReference type="SAM" id="MobiDB-lite"/>
    </source>
</evidence>
<feature type="non-terminal residue" evidence="2">
    <location>
        <position position="41"/>
    </location>
</feature>
<evidence type="ECO:0000313" key="2">
    <source>
        <dbReference type="EMBL" id="CAG7729322.1"/>
    </source>
</evidence>